<sequence length="404" mass="47179">MTYRKSLLINTPTIRMWFLVVLGITIIIIIIMAVLYRDSIPRYLSTARLVLPPVHQVPLRNYDGLLNKQQQQQHQQQHTGTKPFQANVKKYSSHPEPHQVYWEKCYVYHPENFTAENRCCRMYEYTSSPMAFHTCIQKDLHVNKRNVTWMLVGDSHMRFLFSDLLTTISGPHLKFMLTKTERVWKDGSNITTTLLLRGKAPHETIVAIDDHINFTLTFHWDNLLNRLPHMINEWLENPTQTPSLVVFSGALHNIIQAKKQYIKGGPKAAAQEYRQHLLQLRPSLIRLAASTRVVFKLVDHLWRTMHRKNTKDALDNGWNYALFNEVAEDVLAGTGVVMWNSTLPMSYLYALECIRSPHRQTLPSRHWNCRDNVHVGYILVSQYTNMVLNDYCNRFLGFGEEYCL</sequence>
<evidence type="ECO:0000256" key="1">
    <source>
        <dbReference type="SAM" id="Phobius"/>
    </source>
</evidence>
<protein>
    <submittedName>
        <fullName evidence="2">Uncharacterized protein</fullName>
    </submittedName>
</protein>
<comment type="caution">
    <text evidence="2">The sequence shown here is derived from an EMBL/GenBank/DDBJ whole genome shotgun (WGS) entry which is preliminary data.</text>
</comment>
<organism evidence="2 3">
    <name type="scientific">Petrolisthes manimaculis</name>
    <dbReference type="NCBI Taxonomy" id="1843537"/>
    <lineage>
        <taxon>Eukaryota</taxon>
        <taxon>Metazoa</taxon>
        <taxon>Ecdysozoa</taxon>
        <taxon>Arthropoda</taxon>
        <taxon>Crustacea</taxon>
        <taxon>Multicrustacea</taxon>
        <taxon>Malacostraca</taxon>
        <taxon>Eumalacostraca</taxon>
        <taxon>Eucarida</taxon>
        <taxon>Decapoda</taxon>
        <taxon>Pleocyemata</taxon>
        <taxon>Anomura</taxon>
        <taxon>Galatheoidea</taxon>
        <taxon>Porcellanidae</taxon>
        <taxon>Petrolisthes</taxon>
    </lineage>
</organism>
<evidence type="ECO:0000313" key="3">
    <source>
        <dbReference type="Proteomes" id="UP001292094"/>
    </source>
</evidence>
<feature type="transmembrane region" description="Helical" evidence="1">
    <location>
        <begin position="16"/>
        <end position="36"/>
    </location>
</feature>
<keyword evidence="3" id="KW-1185">Reference proteome</keyword>
<keyword evidence="1" id="KW-1133">Transmembrane helix</keyword>
<name>A0AAE1NRC8_9EUCA</name>
<evidence type="ECO:0000313" key="2">
    <source>
        <dbReference type="EMBL" id="KAK4294780.1"/>
    </source>
</evidence>
<proteinExistence type="predicted"/>
<dbReference type="EMBL" id="JAWZYT010004200">
    <property type="protein sequence ID" value="KAK4294780.1"/>
    <property type="molecule type" value="Genomic_DNA"/>
</dbReference>
<dbReference type="AlphaFoldDB" id="A0AAE1NRC8"/>
<dbReference type="Proteomes" id="UP001292094">
    <property type="component" value="Unassembled WGS sequence"/>
</dbReference>
<accession>A0AAE1NRC8</accession>
<keyword evidence="1" id="KW-0472">Membrane</keyword>
<gene>
    <name evidence="2" type="ORF">Pmani_032618</name>
</gene>
<keyword evidence="1" id="KW-0812">Transmembrane</keyword>
<reference evidence="2" key="1">
    <citation type="submission" date="2023-11" db="EMBL/GenBank/DDBJ databases">
        <title>Genome assemblies of two species of porcelain crab, Petrolisthes cinctipes and Petrolisthes manimaculis (Anomura: Porcellanidae).</title>
        <authorList>
            <person name="Angst P."/>
        </authorList>
    </citation>
    <scope>NUCLEOTIDE SEQUENCE</scope>
    <source>
        <strain evidence="2">PB745_02</strain>
        <tissue evidence="2">Gill</tissue>
    </source>
</reference>